<dbReference type="AlphaFoldDB" id="U1WMT3"/>
<evidence type="ECO:0000313" key="2">
    <source>
        <dbReference type="Proteomes" id="UP000016511"/>
    </source>
</evidence>
<comment type="caution">
    <text evidence="1">The sequence shown here is derived from an EMBL/GenBank/DDBJ whole genome shotgun (WGS) entry which is preliminary data.</text>
</comment>
<dbReference type="Proteomes" id="UP000016511">
    <property type="component" value="Unassembled WGS sequence"/>
</dbReference>
<protein>
    <submittedName>
        <fullName evidence="1">Uncharacterized protein</fullName>
    </submittedName>
</protein>
<sequence length="43" mass="4978">MIAANENRVEGTHGRVYLISSDIWIINRRDFVIQITFFCSTSC</sequence>
<dbReference type="EMBL" id="AWSJ01000394">
    <property type="protein sequence ID" value="ERI03945.1"/>
    <property type="molecule type" value="Genomic_DNA"/>
</dbReference>
<accession>U1WMT3</accession>
<dbReference type="HOGENOM" id="CLU_3228876_0_0_9"/>
<reference evidence="1 2" key="1">
    <citation type="submission" date="2013-08" db="EMBL/GenBank/DDBJ databases">
        <authorList>
            <person name="Weinstock G."/>
            <person name="Sodergren E."/>
            <person name="Wylie T."/>
            <person name="Fulton L."/>
            <person name="Fulton R."/>
            <person name="Fronick C."/>
            <person name="O'Laughlin M."/>
            <person name="Godfrey J."/>
            <person name="Miner T."/>
            <person name="Herter B."/>
            <person name="Appelbaum E."/>
            <person name="Cordes M."/>
            <person name="Lek S."/>
            <person name="Wollam A."/>
            <person name="Pepin K.H."/>
            <person name="Palsikar V.B."/>
            <person name="Mitreva M."/>
            <person name="Wilson R.K."/>
        </authorList>
    </citation>
    <scope>NUCLEOTIDE SEQUENCE [LARGE SCALE GENOMIC DNA]</scope>
    <source>
        <strain evidence="1 2">ATCC 12856</strain>
    </source>
</reference>
<proteinExistence type="predicted"/>
<name>U1WMT3_ANEAE</name>
<organism evidence="1 2">
    <name type="scientific">Aneurinibacillus aneurinilyticus ATCC 12856</name>
    <dbReference type="NCBI Taxonomy" id="649747"/>
    <lineage>
        <taxon>Bacteria</taxon>
        <taxon>Bacillati</taxon>
        <taxon>Bacillota</taxon>
        <taxon>Bacilli</taxon>
        <taxon>Bacillales</taxon>
        <taxon>Paenibacillaceae</taxon>
        <taxon>Aneurinibacillus group</taxon>
        <taxon>Aneurinibacillus</taxon>
    </lineage>
</organism>
<evidence type="ECO:0000313" key="1">
    <source>
        <dbReference type="EMBL" id="ERI03945.1"/>
    </source>
</evidence>
<gene>
    <name evidence="1" type="ORF">HMPREF0083_06233</name>
</gene>
<keyword evidence="2" id="KW-1185">Reference proteome</keyword>
<dbReference type="STRING" id="649747.HMPREF0083_06233"/>